<dbReference type="EMBL" id="JAIVGD010000013">
    <property type="protein sequence ID" value="KAH0761137.1"/>
    <property type="molecule type" value="Genomic_DNA"/>
</dbReference>
<evidence type="ECO:0008006" key="5">
    <source>
        <dbReference type="Google" id="ProtNLM"/>
    </source>
</evidence>
<dbReference type="Pfam" id="PF13952">
    <property type="entry name" value="DUF4216"/>
    <property type="match status" value="1"/>
</dbReference>
<gene>
    <name evidence="3" type="ORF">KY290_017210</name>
</gene>
<dbReference type="InterPro" id="IPR025312">
    <property type="entry name" value="DUF4216"/>
</dbReference>
<evidence type="ECO:0000313" key="4">
    <source>
        <dbReference type="Proteomes" id="UP000826656"/>
    </source>
</evidence>
<name>A0ABQ7VCX3_SOLTU</name>
<dbReference type="PANTHER" id="PTHR48258:SF12">
    <property type="entry name" value="TRANSPOSON PROTEIN, CACTA, EN_SPM SUB-CLASS"/>
    <property type="match status" value="1"/>
</dbReference>
<comment type="caution">
    <text evidence="3">The sequence shown here is derived from an EMBL/GenBank/DDBJ whole genome shotgun (WGS) entry which is preliminary data.</text>
</comment>
<feature type="domain" description="DUF4216" evidence="1">
    <location>
        <begin position="176"/>
        <end position="211"/>
    </location>
</feature>
<proteinExistence type="predicted"/>
<sequence>MRIRPDLWLKDDGSYNLAVFSLMTDNKKKVDTKKLFLTTLKNIKVPDGYSIHLVDEAKLGGLVHYRNMYPVERELGYCKPYVRNKAQPEGCIAEGHIVEKTLTFCSWYIEDIKTRFNRPRRVRDEPTDMPSGMSSLFPQLGKPASTSENFPLNPMQKLQAYRYVLLNCAIVTPFVELIHTGEREEYEPYIEASQAKKVYYVDDIVNKGWSIAVHLKPRDLYYMREAMEEQQPRATRDKGHVCSRRWTDISVVEDLLYGYEVAVIYYAGEKQTMEEEKDEKPSFKMSYFKAPSFDVVFGNSEGWLLSCGRY</sequence>
<feature type="domain" description="DUF4218" evidence="2">
    <location>
        <begin position="35"/>
        <end position="122"/>
    </location>
</feature>
<evidence type="ECO:0000259" key="1">
    <source>
        <dbReference type="Pfam" id="PF13952"/>
    </source>
</evidence>
<evidence type="ECO:0000313" key="3">
    <source>
        <dbReference type="EMBL" id="KAH0761137.1"/>
    </source>
</evidence>
<organism evidence="3 4">
    <name type="scientific">Solanum tuberosum</name>
    <name type="common">Potato</name>
    <dbReference type="NCBI Taxonomy" id="4113"/>
    <lineage>
        <taxon>Eukaryota</taxon>
        <taxon>Viridiplantae</taxon>
        <taxon>Streptophyta</taxon>
        <taxon>Embryophyta</taxon>
        <taxon>Tracheophyta</taxon>
        <taxon>Spermatophyta</taxon>
        <taxon>Magnoliopsida</taxon>
        <taxon>eudicotyledons</taxon>
        <taxon>Gunneridae</taxon>
        <taxon>Pentapetalae</taxon>
        <taxon>asterids</taxon>
        <taxon>lamiids</taxon>
        <taxon>Solanales</taxon>
        <taxon>Solanaceae</taxon>
        <taxon>Solanoideae</taxon>
        <taxon>Solaneae</taxon>
        <taxon>Solanum</taxon>
    </lineage>
</organism>
<dbReference type="PANTHER" id="PTHR48258">
    <property type="entry name" value="DUF4218 DOMAIN-CONTAINING PROTEIN-RELATED"/>
    <property type="match status" value="1"/>
</dbReference>
<dbReference type="Proteomes" id="UP000826656">
    <property type="component" value="Unassembled WGS sequence"/>
</dbReference>
<evidence type="ECO:0000259" key="2">
    <source>
        <dbReference type="Pfam" id="PF13960"/>
    </source>
</evidence>
<reference evidence="3 4" key="1">
    <citation type="journal article" date="2021" name="bioRxiv">
        <title>Chromosome-scale and haplotype-resolved genome assembly of a tetraploid potato cultivar.</title>
        <authorList>
            <person name="Sun H."/>
            <person name="Jiao W.-B."/>
            <person name="Krause K."/>
            <person name="Campoy J.A."/>
            <person name="Goel M."/>
            <person name="Folz-Donahue K."/>
            <person name="Kukat C."/>
            <person name="Huettel B."/>
            <person name="Schneeberger K."/>
        </authorList>
    </citation>
    <scope>NUCLEOTIDE SEQUENCE [LARGE SCALE GENOMIC DNA]</scope>
    <source>
        <strain evidence="3">SolTubOtavaFocal</strain>
        <tissue evidence="3">Leaves</tissue>
    </source>
</reference>
<dbReference type="Pfam" id="PF13960">
    <property type="entry name" value="DUF4218"/>
    <property type="match status" value="1"/>
</dbReference>
<accession>A0ABQ7VCX3</accession>
<protein>
    <recommendedName>
        <fullName evidence="5">DUF4216 domain-containing protein</fullName>
    </recommendedName>
</protein>
<keyword evidence="4" id="KW-1185">Reference proteome</keyword>
<dbReference type="InterPro" id="IPR025452">
    <property type="entry name" value="DUF4218"/>
</dbReference>